<dbReference type="Pfam" id="PF00127">
    <property type="entry name" value="Copper-bind"/>
    <property type="match status" value="1"/>
</dbReference>
<evidence type="ECO:0000256" key="3">
    <source>
        <dbReference type="ARBA" id="ARBA00022723"/>
    </source>
</evidence>
<keyword evidence="2 6" id="KW-0813">Transport</keyword>
<evidence type="ECO:0000313" key="8">
    <source>
        <dbReference type="EMBL" id="UOO93466.1"/>
    </source>
</evidence>
<accession>A0ABY4ECL8</accession>
<dbReference type="PANTHER" id="PTHR38439">
    <property type="entry name" value="AURACYANIN-B"/>
    <property type="match status" value="1"/>
</dbReference>
<dbReference type="SUPFAM" id="SSF49503">
    <property type="entry name" value="Cupredoxins"/>
    <property type="match status" value="1"/>
</dbReference>
<dbReference type="InterPro" id="IPR050845">
    <property type="entry name" value="Cu-binding_ET"/>
</dbReference>
<dbReference type="InterPro" id="IPR000923">
    <property type="entry name" value="BlueCu_1"/>
</dbReference>
<organism evidence="8 9">
    <name type="scientific">Vitreoscilla stercoraria</name>
    <dbReference type="NCBI Taxonomy" id="61"/>
    <lineage>
        <taxon>Bacteria</taxon>
        <taxon>Pseudomonadati</taxon>
        <taxon>Pseudomonadota</taxon>
        <taxon>Betaproteobacteria</taxon>
        <taxon>Neisseriales</taxon>
        <taxon>Neisseriaceae</taxon>
        <taxon>Vitreoscilla</taxon>
    </lineage>
</organism>
<feature type="domain" description="Blue (type 1) copper" evidence="7">
    <location>
        <begin position="20"/>
        <end position="144"/>
    </location>
</feature>
<evidence type="ECO:0000256" key="5">
    <source>
        <dbReference type="ARBA" id="ARBA00023008"/>
    </source>
</evidence>
<evidence type="ECO:0000313" key="9">
    <source>
        <dbReference type="Proteomes" id="UP000832034"/>
    </source>
</evidence>
<dbReference type="InterPro" id="IPR008972">
    <property type="entry name" value="Cupredoxin"/>
</dbReference>
<dbReference type="InterPro" id="IPR014068">
    <property type="entry name" value="Azurin"/>
</dbReference>
<reference evidence="8" key="1">
    <citation type="submission" date="2021-12" db="EMBL/GenBank/DDBJ databases">
        <authorList>
            <person name="Veyrier F.J."/>
        </authorList>
    </citation>
    <scope>NUCLEOTIDE SEQUENCE</scope>
    <source>
        <strain evidence="8">SAG 1488-6</strain>
    </source>
</reference>
<comment type="subcellular location">
    <subcellularLocation>
        <location evidence="1">Cell outer membrane</location>
        <topology evidence="1">Lipid-anchor</topology>
    </subcellularLocation>
    <subcellularLocation>
        <location evidence="6">Periplasm</location>
    </subcellularLocation>
</comment>
<dbReference type="NCBIfam" id="TIGR02695">
    <property type="entry name" value="azurin"/>
    <property type="match status" value="1"/>
</dbReference>
<sequence>MASSPEAASTPTSHTSQNDCEIALNGTDAMQFSLKQIEIPAHCTQATIHLSHTGKLPKTAMGHNVVITSQAHLRGVLSDGLQAGKEHEFVKPNDERVLAHSKLLGGGESDSITFDTALLKTEPYVFVCSFPGHSGPMRGTIVIQ</sequence>
<keyword evidence="6" id="KW-0574">Periplasm</keyword>
<keyword evidence="5 6" id="KW-0186">Copper</keyword>
<gene>
    <name evidence="8" type="primary">azu</name>
    <name evidence="8" type="ORF">LVJ81_05395</name>
</gene>
<protein>
    <recommendedName>
        <fullName evidence="6">Azurin</fullName>
    </recommendedName>
</protein>
<dbReference type="PANTHER" id="PTHR38439:SF2">
    <property type="entry name" value="OUTER MEMBRANE PROTEIN H.8"/>
    <property type="match status" value="1"/>
</dbReference>
<evidence type="ECO:0000256" key="6">
    <source>
        <dbReference type="RuleBase" id="RU363017"/>
    </source>
</evidence>
<reference evidence="8" key="2">
    <citation type="journal article" date="2022" name="Res Sq">
        <title>Evolution of multicellular longitudinally dividing oral cavity symbionts (Neisseriaceae).</title>
        <authorList>
            <person name="Nyongesa S."/>
            <person name="Weber P."/>
            <person name="Bernet E."/>
            <person name="Pullido F."/>
            <person name="Nieckarz M."/>
            <person name="Delaby M."/>
            <person name="Nieves C."/>
            <person name="Viehboeck T."/>
            <person name="Krause N."/>
            <person name="Rivera-Millot A."/>
            <person name="Nakamura A."/>
            <person name="Vischer N."/>
            <person name="VanNieuwenhze M."/>
            <person name="Brun Y."/>
            <person name="Cava F."/>
            <person name="Bulgheresi S."/>
            <person name="Veyrier F."/>
        </authorList>
    </citation>
    <scope>NUCLEOTIDE SEQUENCE</scope>
    <source>
        <strain evidence="8">SAG 1488-6</strain>
    </source>
</reference>
<evidence type="ECO:0000256" key="2">
    <source>
        <dbReference type="ARBA" id="ARBA00022448"/>
    </source>
</evidence>
<evidence type="ECO:0000259" key="7">
    <source>
        <dbReference type="Pfam" id="PF00127"/>
    </source>
</evidence>
<keyword evidence="4 6" id="KW-0249">Electron transport</keyword>
<dbReference type="Gene3D" id="2.60.40.420">
    <property type="entry name" value="Cupredoxins - blue copper proteins"/>
    <property type="match status" value="1"/>
</dbReference>
<evidence type="ECO:0000256" key="4">
    <source>
        <dbReference type="ARBA" id="ARBA00022982"/>
    </source>
</evidence>
<dbReference type="EMBL" id="CP091512">
    <property type="protein sequence ID" value="UOO93466.1"/>
    <property type="molecule type" value="Genomic_DNA"/>
</dbReference>
<comment type="function">
    <text evidence="6">Transfers electrons from cytochrome c551 to cytochrome oxidase.</text>
</comment>
<keyword evidence="9" id="KW-1185">Reference proteome</keyword>
<name>A0ABY4ECL8_VITST</name>
<proteinExistence type="predicted"/>
<keyword evidence="3 6" id="KW-0479">Metal-binding</keyword>
<dbReference type="CDD" id="cd13922">
    <property type="entry name" value="Azurin"/>
    <property type="match status" value="1"/>
</dbReference>
<evidence type="ECO:0000256" key="1">
    <source>
        <dbReference type="ARBA" id="ARBA00004459"/>
    </source>
</evidence>
<dbReference type="Proteomes" id="UP000832034">
    <property type="component" value="Chromosome"/>
</dbReference>